<keyword evidence="11" id="KW-1185">Reference proteome</keyword>
<dbReference type="EMBL" id="CP137852">
    <property type="protein sequence ID" value="WPB86562.1"/>
    <property type="molecule type" value="Genomic_DNA"/>
</dbReference>
<evidence type="ECO:0000313" key="10">
    <source>
        <dbReference type="EMBL" id="WPB86562.1"/>
    </source>
</evidence>
<evidence type="ECO:0000256" key="5">
    <source>
        <dbReference type="ARBA" id="ARBA00022842"/>
    </source>
</evidence>
<reference evidence="10 11" key="1">
    <citation type="submission" date="2023-11" db="EMBL/GenBank/DDBJ databases">
        <title>Arctic aerobic anoxygenic photoheterotroph Sediminicoccus rosea KRV36 adapts its photosynthesis to long days of polar summer.</title>
        <authorList>
            <person name="Tomasch J."/>
            <person name="Kopejtka K."/>
            <person name="Bily T."/>
            <person name="Gardiner A.T."/>
            <person name="Gardian Z."/>
            <person name="Shivaramu S."/>
            <person name="Koblizek M."/>
            <person name="Engelhardt F."/>
            <person name="Kaftan D."/>
        </authorList>
    </citation>
    <scope>NUCLEOTIDE SEQUENCE [LARGE SCALE GENOMIC DNA]</scope>
    <source>
        <strain evidence="10 11">R-30</strain>
    </source>
</reference>
<dbReference type="CDD" id="cd03426">
    <property type="entry name" value="NUDIX_CoAse_Nudt7"/>
    <property type="match status" value="1"/>
</dbReference>
<accession>A0ABZ0PMG3</accession>
<dbReference type="RefSeq" id="WP_318650534.1">
    <property type="nucleotide sequence ID" value="NZ_CP137852.1"/>
</dbReference>
<dbReference type="PRINTS" id="PR00502">
    <property type="entry name" value="NUDIXFAMILY"/>
</dbReference>
<dbReference type="PANTHER" id="PTHR12992">
    <property type="entry name" value="NUDIX HYDROLASE"/>
    <property type="match status" value="1"/>
</dbReference>
<name>A0ABZ0PMG3_9PROT</name>
<evidence type="ECO:0000256" key="7">
    <source>
        <dbReference type="RuleBase" id="RU003476"/>
    </source>
</evidence>
<dbReference type="EC" id="3.6.1.55" evidence="10"/>
<dbReference type="Gene3D" id="3.90.79.10">
    <property type="entry name" value="Nucleoside Triphosphate Pyrophosphohydrolase"/>
    <property type="match status" value="1"/>
</dbReference>
<evidence type="ECO:0000256" key="8">
    <source>
        <dbReference type="SAM" id="MobiDB-lite"/>
    </source>
</evidence>
<sequence>MNAASLRARLNHPGFLDSLPPTTSDDGALPHAGAIKPAAVLVPLILHDDAPSVLLTCRAAHLNNHAGQVSFPGGRIEPGETPEAAALRESAEEIGLDPRWPLLAGRMPSHRTGTGYEITPIIGMLEPGFTLMPDPAEVAAAFEFPLSVLLDPEAPRRERKEWKGRMREYWVWPHGEYFIWGATATILVNLARGLREA</sequence>
<comment type="cofactor">
    <cofactor evidence="2">
        <name>Mg(2+)</name>
        <dbReference type="ChEBI" id="CHEBI:18420"/>
    </cofactor>
</comment>
<evidence type="ECO:0000256" key="1">
    <source>
        <dbReference type="ARBA" id="ARBA00001936"/>
    </source>
</evidence>
<comment type="similarity">
    <text evidence="7">Belongs to the Nudix hydrolase family.</text>
</comment>
<dbReference type="InterPro" id="IPR000086">
    <property type="entry name" value="NUDIX_hydrolase_dom"/>
</dbReference>
<dbReference type="InterPro" id="IPR015797">
    <property type="entry name" value="NUDIX_hydrolase-like_dom_sf"/>
</dbReference>
<comment type="cofactor">
    <cofactor evidence="1">
        <name>Mn(2+)</name>
        <dbReference type="ChEBI" id="CHEBI:29035"/>
    </cofactor>
</comment>
<dbReference type="InterPro" id="IPR020476">
    <property type="entry name" value="Nudix_hydrolase"/>
</dbReference>
<evidence type="ECO:0000256" key="2">
    <source>
        <dbReference type="ARBA" id="ARBA00001946"/>
    </source>
</evidence>
<keyword evidence="5" id="KW-0460">Magnesium</keyword>
<keyword evidence="4 7" id="KW-0378">Hydrolase</keyword>
<evidence type="ECO:0000313" key="11">
    <source>
        <dbReference type="Proteomes" id="UP001305521"/>
    </source>
</evidence>
<dbReference type="InterPro" id="IPR045121">
    <property type="entry name" value="CoAse"/>
</dbReference>
<dbReference type="InterPro" id="IPR020084">
    <property type="entry name" value="NUDIX_hydrolase_CS"/>
</dbReference>
<dbReference type="SUPFAM" id="SSF55811">
    <property type="entry name" value="Nudix"/>
    <property type="match status" value="1"/>
</dbReference>
<evidence type="ECO:0000256" key="4">
    <source>
        <dbReference type="ARBA" id="ARBA00022801"/>
    </source>
</evidence>
<dbReference type="Pfam" id="PF00293">
    <property type="entry name" value="NUDIX"/>
    <property type="match status" value="1"/>
</dbReference>
<keyword evidence="6" id="KW-0464">Manganese</keyword>
<protein>
    <submittedName>
        <fullName evidence="10">CoA pyrophosphatase</fullName>
        <ecNumber evidence="10">3.6.1.55</ecNumber>
    </submittedName>
</protein>
<dbReference type="PROSITE" id="PS51462">
    <property type="entry name" value="NUDIX"/>
    <property type="match status" value="1"/>
</dbReference>
<dbReference type="Proteomes" id="UP001305521">
    <property type="component" value="Chromosome"/>
</dbReference>
<evidence type="ECO:0000256" key="6">
    <source>
        <dbReference type="ARBA" id="ARBA00023211"/>
    </source>
</evidence>
<evidence type="ECO:0000259" key="9">
    <source>
        <dbReference type="PROSITE" id="PS51462"/>
    </source>
</evidence>
<feature type="domain" description="Nudix hydrolase" evidence="9">
    <location>
        <begin position="35"/>
        <end position="167"/>
    </location>
</feature>
<keyword evidence="3" id="KW-0479">Metal-binding</keyword>
<dbReference type="PROSITE" id="PS00893">
    <property type="entry name" value="NUDIX_BOX"/>
    <property type="match status" value="1"/>
</dbReference>
<proteinExistence type="inferred from homology"/>
<gene>
    <name evidence="10" type="ORF">R9Z33_06710</name>
</gene>
<evidence type="ECO:0000256" key="3">
    <source>
        <dbReference type="ARBA" id="ARBA00022723"/>
    </source>
</evidence>
<organism evidence="10 11">
    <name type="scientific">Sediminicoccus rosea</name>
    <dbReference type="NCBI Taxonomy" id="1225128"/>
    <lineage>
        <taxon>Bacteria</taxon>
        <taxon>Pseudomonadati</taxon>
        <taxon>Pseudomonadota</taxon>
        <taxon>Alphaproteobacteria</taxon>
        <taxon>Acetobacterales</taxon>
        <taxon>Roseomonadaceae</taxon>
        <taxon>Sediminicoccus</taxon>
    </lineage>
</organism>
<dbReference type="PANTHER" id="PTHR12992:SF11">
    <property type="entry name" value="MITOCHONDRIAL COENZYME A DIPHOSPHATASE NUDT8"/>
    <property type="match status" value="1"/>
</dbReference>
<feature type="region of interest" description="Disordered" evidence="8">
    <location>
        <begin position="1"/>
        <end position="23"/>
    </location>
</feature>
<dbReference type="GO" id="GO:0035539">
    <property type="term" value="F:8-oxo-7,8-dihydrodeoxyguanosine triphosphate pyrophosphatase activity"/>
    <property type="evidence" value="ECO:0007669"/>
    <property type="project" value="UniProtKB-EC"/>
</dbReference>